<protein>
    <submittedName>
        <fullName evidence="1">NYN domain-containing protein</fullName>
    </submittedName>
</protein>
<dbReference type="AlphaFoldDB" id="A0A927WVD7"/>
<dbReference type="Gene3D" id="3.40.50.1010">
    <property type="entry name" value="5'-nuclease"/>
    <property type="match status" value="1"/>
</dbReference>
<comment type="caution">
    <text evidence="1">The sequence shown here is derived from an EMBL/GenBank/DDBJ whole genome shotgun (WGS) entry which is preliminary data.</text>
</comment>
<accession>A0A927WVD7</accession>
<proteinExistence type="predicted"/>
<reference evidence="1" key="1">
    <citation type="submission" date="2019-04" db="EMBL/GenBank/DDBJ databases">
        <title>Evolution of Biomass-Degrading Anaerobic Consortia Revealed by Metagenomics.</title>
        <authorList>
            <person name="Peng X."/>
        </authorList>
    </citation>
    <scope>NUCLEOTIDE SEQUENCE</scope>
    <source>
        <strain evidence="1">SIG240</strain>
    </source>
</reference>
<evidence type="ECO:0000313" key="2">
    <source>
        <dbReference type="Proteomes" id="UP000761380"/>
    </source>
</evidence>
<dbReference type="EMBL" id="SVBY01000085">
    <property type="protein sequence ID" value="MBE6093453.1"/>
    <property type="molecule type" value="Genomic_DNA"/>
</dbReference>
<sequence length="332" mass="37028">MSLSGDLVVFIDAENASPKWGVPLYVWLCQNFKVRECYCVGNRAKTGTDYLRLEGPKFHIVNSMVGKDSADTWLVMLGTRELCLRRSVKKVAILSNDRDFAPLAYLAAERKKKLIIYAAAVSGVDGLKQAIKRIEPGKSAAVETIDLDKLVAQQLGRPVESWQEKLLTGARNLIKFPGKIWPRKNKTVALPSANVMEPYLLTPAKGKAVSGAVSKKKKKKGHHKQDLSVAFSQPDGASERLFRNLSPELHNYLAKRQSQVKLILAPGLSGDFVEIPFIDGMRDGVFMAFLIAFKVIKKGNLDDDFYRSLGLVHRQNAVYYDREGLDSFEAEE</sequence>
<name>A0A927WVD7_SELRU</name>
<dbReference type="Proteomes" id="UP000761380">
    <property type="component" value="Unassembled WGS sequence"/>
</dbReference>
<gene>
    <name evidence="1" type="ORF">E7201_09865</name>
</gene>
<evidence type="ECO:0000313" key="1">
    <source>
        <dbReference type="EMBL" id="MBE6093453.1"/>
    </source>
</evidence>
<organism evidence="1 2">
    <name type="scientific">Selenomonas ruminantium</name>
    <dbReference type="NCBI Taxonomy" id="971"/>
    <lineage>
        <taxon>Bacteria</taxon>
        <taxon>Bacillati</taxon>
        <taxon>Bacillota</taxon>
        <taxon>Negativicutes</taxon>
        <taxon>Selenomonadales</taxon>
        <taxon>Selenomonadaceae</taxon>
        <taxon>Selenomonas</taxon>
    </lineage>
</organism>